<evidence type="ECO:0000313" key="2">
    <source>
        <dbReference type="EMBL" id="MBB4861626.1"/>
    </source>
</evidence>
<evidence type="ECO:0000259" key="1">
    <source>
        <dbReference type="Pfam" id="PF05118"/>
    </source>
</evidence>
<comment type="caution">
    <text evidence="2">The sequence shown here is derived from an EMBL/GenBank/DDBJ whole genome shotgun (WGS) entry which is preliminary data.</text>
</comment>
<protein>
    <recommendedName>
        <fullName evidence="1">Aspartyl/asparaginy/proline hydroxylase domain-containing protein</fullName>
    </recommendedName>
</protein>
<organism evidence="2 3">
    <name type="scientific">Pseudomonas nitroreducens</name>
    <dbReference type="NCBI Taxonomy" id="46680"/>
    <lineage>
        <taxon>Bacteria</taxon>
        <taxon>Pseudomonadati</taxon>
        <taxon>Pseudomonadota</taxon>
        <taxon>Gammaproteobacteria</taxon>
        <taxon>Pseudomonadales</taxon>
        <taxon>Pseudomonadaceae</taxon>
        <taxon>Pseudomonas</taxon>
    </lineage>
</organism>
<feature type="domain" description="Aspartyl/asparaginy/proline hydroxylase" evidence="1">
    <location>
        <begin position="104"/>
        <end position="161"/>
    </location>
</feature>
<accession>A0A7W7KEZ3</accession>
<proteinExistence type="predicted"/>
<name>A0A7W7KEZ3_PSENT</name>
<dbReference type="InterPro" id="IPR007803">
    <property type="entry name" value="Asp/Arg/Pro-Hydrxlase"/>
</dbReference>
<dbReference type="Pfam" id="PF05118">
    <property type="entry name" value="Asp_Arg_Hydrox"/>
    <property type="match status" value="1"/>
</dbReference>
<reference evidence="2 3" key="1">
    <citation type="submission" date="2020-08" db="EMBL/GenBank/DDBJ databases">
        <title>Functional genomics of gut bacteria from endangered species of beetles.</title>
        <authorList>
            <person name="Carlos-Shanley C."/>
        </authorList>
    </citation>
    <scope>NUCLEOTIDE SEQUENCE [LARGE SCALE GENOMIC DNA]</scope>
    <source>
        <strain evidence="2 3">S00179</strain>
    </source>
</reference>
<dbReference type="EMBL" id="JACHLI010000001">
    <property type="protein sequence ID" value="MBB4861626.1"/>
    <property type="molecule type" value="Genomic_DNA"/>
</dbReference>
<dbReference type="Proteomes" id="UP000566995">
    <property type="component" value="Unassembled WGS sequence"/>
</dbReference>
<gene>
    <name evidence="2" type="ORF">HNP46_000437</name>
</gene>
<sequence length="217" mass="23888">MASVMGNFWDGSGLAPVDGHVLLGRLSPATLANLQETLVPAAHALIRYESMDLDAEDRLFHPSAPGGLGDAMAGYGPAPDFDSNELQTLMPWKNLDICQRTLMGYDYLQQHCDLCPDSTEMRGVVFLVLDAPLGCNFVVNGVVYELQPGDVVLFDDMTIHGMFPIRPPAFYRDSRSTEHDPDREAFARDNCFSVLRITHDLGGGEEPVLDSDEDWLA</sequence>
<dbReference type="RefSeq" id="WP_184585881.1">
    <property type="nucleotide sequence ID" value="NZ_JACHLI010000001.1"/>
</dbReference>
<dbReference type="AlphaFoldDB" id="A0A7W7KEZ3"/>
<evidence type="ECO:0000313" key="3">
    <source>
        <dbReference type="Proteomes" id="UP000566995"/>
    </source>
</evidence>